<proteinExistence type="predicted"/>
<evidence type="ECO:0000313" key="1">
    <source>
        <dbReference type="EMBL" id="GHD40783.1"/>
    </source>
</evidence>
<keyword evidence="2" id="KW-1185">Reference proteome</keyword>
<dbReference type="Pfam" id="PF07310">
    <property type="entry name" value="PAS_5"/>
    <property type="match status" value="1"/>
</dbReference>
<accession>A0A919CMX7</accession>
<evidence type="ECO:0008006" key="3">
    <source>
        <dbReference type="Google" id="ProtNLM"/>
    </source>
</evidence>
<name>A0A919CMX7_9PROT</name>
<evidence type="ECO:0000313" key="2">
    <source>
        <dbReference type="Proteomes" id="UP000630353"/>
    </source>
</evidence>
<dbReference type="RefSeq" id="WP_189987262.1">
    <property type="nucleotide sequence ID" value="NZ_BMZS01000001.1"/>
</dbReference>
<sequence length="181" mass="19896">MSGPLRRPQTAFRPERLVVFDPAEPPAAVTACPRAGRLLELWRGWAAGRPAPDWSDVEPLDMPDLLPKLVVLDVLGDGVLADDFRFRLVGEGVNECYGHGLKGRTLRELMRGPALDETLDEHRRCAEGLAGVFVRNSLEVATLDDRKFYGRLLLPVGVEHGRAQKILGVMEFFGPDAAEAA</sequence>
<dbReference type="Proteomes" id="UP000630353">
    <property type="component" value="Unassembled WGS sequence"/>
</dbReference>
<reference evidence="1" key="1">
    <citation type="journal article" date="2014" name="Int. J. Syst. Evol. Microbiol.">
        <title>Complete genome sequence of Corynebacterium casei LMG S-19264T (=DSM 44701T), isolated from a smear-ripened cheese.</title>
        <authorList>
            <consortium name="US DOE Joint Genome Institute (JGI-PGF)"/>
            <person name="Walter F."/>
            <person name="Albersmeier A."/>
            <person name="Kalinowski J."/>
            <person name="Ruckert C."/>
        </authorList>
    </citation>
    <scope>NUCLEOTIDE SEQUENCE</scope>
    <source>
        <strain evidence="1">KCTC 42651</strain>
    </source>
</reference>
<dbReference type="AlphaFoldDB" id="A0A919CMX7"/>
<comment type="caution">
    <text evidence="1">The sequence shown here is derived from an EMBL/GenBank/DDBJ whole genome shotgun (WGS) entry which is preliminary data.</text>
</comment>
<dbReference type="InterPro" id="IPR009922">
    <property type="entry name" value="DUF1457"/>
</dbReference>
<dbReference type="EMBL" id="BMZS01000001">
    <property type="protein sequence ID" value="GHD40783.1"/>
    <property type="molecule type" value="Genomic_DNA"/>
</dbReference>
<reference evidence="1" key="2">
    <citation type="submission" date="2020-09" db="EMBL/GenBank/DDBJ databases">
        <authorList>
            <person name="Sun Q."/>
            <person name="Kim S."/>
        </authorList>
    </citation>
    <scope>NUCLEOTIDE SEQUENCE</scope>
    <source>
        <strain evidence="1">KCTC 42651</strain>
    </source>
</reference>
<organism evidence="1 2">
    <name type="scientific">Thalassobaculum fulvum</name>
    <dbReference type="NCBI Taxonomy" id="1633335"/>
    <lineage>
        <taxon>Bacteria</taxon>
        <taxon>Pseudomonadati</taxon>
        <taxon>Pseudomonadota</taxon>
        <taxon>Alphaproteobacteria</taxon>
        <taxon>Rhodospirillales</taxon>
        <taxon>Thalassobaculaceae</taxon>
        <taxon>Thalassobaculum</taxon>
    </lineage>
</organism>
<protein>
    <recommendedName>
        <fullName evidence="3">PAS domain-containing protein</fullName>
    </recommendedName>
</protein>
<gene>
    <name evidence="1" type="ORF">GCM10017083_04390</name>
</gene>